<sequence length="57" mass="5935">MRWAVPDRRGFTGETIAQGGVDGAETQDLEGAAAAVEFEETPGPVLAILLPVGVVRL</sequence>
<protein>
    <submittedName>
        <fullName evidence="1">Uncharacterized protein</fullName>
    </submittedName>
</protein>
<reference evidence="1 2" key="1">
    <citation type="submission" date="2019-07" db="EMBL/GenBank/DDBJ databases">
        <title>Genome sequencing of the stress-tolerant strain Azospirillum brasilense Az19.</title>
        <authorList>
            <person name="Maroniche G.A."/>
            <person name="Garcia J.E."/>
            <person name="Pagnussat L."/>
            <person name="Amenta M."/>
            <person name="Creus C.M."/>
        </authorList>
    </citation>
    <scope>NUCLEOTIDE SEQUENCE [LARGE SCALE GENOMIC DNA]</scope>
    <source>
        <strain evidence="1 2">Az19</strain>
    </source>
</reference>
<dbReference type="Proteomes" id="UP000325333">
    <property type="component" value="Unassembled WGS sequence"/>
</dbReference>
<evidence type="ECO:0000313" key="1">
    <source>
        <dbReference type="EMBL" id="KAA1053797.1"/>
    </source>
</evidence>
<gene>
    <name evidence="1" type="ORF">FH063_002379</name>
</gene>
<dbReference type="RefSeq" id="WP_176025382.1">
    <property type="nucleotide sequence ID" value="NZ_VEWN01000013.1"/>
</dbReference>
<name>A0A5B0KM93_9PROT</name>
<evidence type="ECO:0000313" key="2">
    <source>
        <dbReference type="Proteomes" id="UP000325333"/>
    </source>
</evidence>
<organism evidence="1 2">
    <name type="scientific">Azospirillum argentinense</name>
    <dbReference type="NCBI Taxonomy" id="2970906"/>
    <lineage>
        <taxon>Bacteria</taxon>
        <taxon>Pseudomonadati</taxon>
        <taxon>Pseudomonadota</taxon>
        <taxon>Alphaproteobacteria</taxon>
        <taxon>Rhodospirillales</taxon>
        <taxon>Azospirillaceae</taxon>
        <taxon>Azospirillum</taxon>
    </lineage>
</organism>
<proteinExistence type="predicted"/>
<comment type="caution">
    <text evidence="1">The sequence shown here is derived from an EMBL/GenBank/DDBJ whole genome shotgun (WGS) entry which is preliminary data.</text>
</comment>
<accession>A0A5B0KM93</accession>
<dbReference type="EMBL" id="VEWN01000013">
    <property type="protein sequence ID" value="KAA1053797.1"/>
    <property type="molecule type" value="Genomic_DNA"/>
</dbReference>
<dbReference type="AlphaFoldDB" id="A0A5B0KM93"/>